<sequence>MLNYKQICLIHYSNFSELKRSNRNELHNPIDELCLKKIKFKNSELNRYCFEIFSHNFEYCGEI</sequence>
<evidence type="ECO:0000313" key="2">
    <source>
        <dbReference type="Proteomes" id="UP000276133"/>
    </source>
</evidence>
<proteinExistence type="predicted"/>
<gene>
    <name evidence="1" type="ORF">BpHYR1_044097</name>
</gene>
<reference evidence="1 2" key="1">
    <citation type="journal article" date="2018" name="Sci. Rep.">
        <title>Genomic signatures of local adaptation to the degree of environmental predictability in rotifers.</title>
        <authorList>
            <person name="Franch-Gras L."/>
            <person name="Hahn C."/>
            <person name="Garcia-Roger E.M."/>
            <person name="Carmona M.J."/>
            <person name="Serra M."/>
            <person name="Gomez A."/>
        </authorList>
    </citation>
    <scope>NUCLEOTIDE SEQUENCE [LARGE SCALE GENOMIC DNA]</scope>
    <source>
        <strain evidence="1">HYR1</strain>
    </source>
</reference>
<dbReference type="AlphaFoldDB" id="A0A3M7RNE9"/>
<keyword evidence="2" id="KW-1185">Reference proteome</keyword>
<protein>
    <submittedName>
        <fullName evidence="1">Uncharacterized protein</fullName>
    </submittedName>
</protein>
<dbReference type="Proteomes" id="UP000276133">
    <property type="component" value="Unassembled WGS sequence"/>
</dbReference>
<name>A0A3M7RNE9_BRAPC</name>
<accession>A0A3M7RNE9</accession>
<organism evidence="1 2">
    <name type="scientific">Brachionus plicatilis</name>
    <name type="common">Marine rotifer</name>
    <name type="synonym">Brachionus muelleri</name>
    <dbReference type="NCBI Taxonomy" id="10195"/>
    <lineage>
        <taxon>Eukaryota</taxon>
        <taxon>Metazoa</taxon>
        <taxon>Spiralia</taxon>
        <taxon>Gnathifera</taxon>
        <taxon>Rotifera</taxon>
        <taxon>Eurotatoria</taxon>
        <taxon>Monogononta</taxon>
        <taxon>Pseudotrocha</taxon>
        <taxon>Ploima</taxon>
        <taxon>Brachionidae</taxon>
        <taxon>Brachionus</taxon>
    </lineage>
</organism>
<comment type="caution">
    <text evidence="1">The sequence shown here is derived from an EMBL/GenBank/DDBJ whole genome shotgun (WGS) entry which is preliminary data.</text>
</comment>
<dbReference type="EMBL" id="REGN01002977">
    <property type="protein sequence ID" value="RNA25103.1"/>
    <property type="molecule type" value="Genomic_DNA"/>
</dbReference>
<evidence type="ECO:0000313" key="1">
    <source>
        <dbReference type="EMBL" id="RNA25103.1"/>
    </source>
</evidence>